<evidence type="ECO:0000259" key="5">
    <source>
        <dbReference type="Pfam" id="PF13193"/>
    </source>
</evidence>
<evidence type="ECO:0000256" key="3">
    <source>
        <dbReference type="SAM" id="MobiDB-lite"/>
    </source>
</evidence>
<evidence type="ECO:0000313" key="6">
    <source>
        <dbReference type="EMBL" id="TMM51731.1"/>
    </source>
</evidence>
<protein>
    <submittedName>
        <fullName evidence="6">Acyl--CoA ligase</fullName>
    </submittedName>
</protein>
<dbReference type="EMBL" id="VANS01000003">
    <property type="protein sequence ID" value="TMM51731.1"/>
    <property type="molecule type" value="Genomic_DNA"/>
</dbReference>
<dbReference type="AlphaFoldDB" id="A0A5S3PCZ4"/>
<dbReference type="Gene3D" id="3.40.50.12780">
    <property type="entry name" value="N-terminal domain of ligase-like"/>
    <property type="match status" value="1"/>
</dbReference>
<reference evidence="6 7" key="1">
    <citation type="submission" date="2019-05" db="EMBL/GenBank/DDBJ databases">
        <title>Sulfitobacter sabulilitoris sp. nov., isolated from a marine sand.</title>
        <authorList>
            <person name="Yoon J.-H."/>
        </authorList>
    </citation>
    <scope>NUCLEOTIDE SEQUENCE [LARGE SCALE GENOMIC DNA]</scope>
    <source>
        <strain evidence="6 7">HSMS-29</strain>
    </source>
</reference>
<organism evidence="6 7">
    <name type="scientific">Sulfitobacter sabulilitoris</name>
    <dbReference type="NCBI Taxonomy" id="2562655"/>
    <lineage>
        <taxon>Bacteria</taxon>
        <taxon>Pseudomonadati</taxon>
        <taxon>Pseudomonadota</taxon>
        <taxon>Alphaproteobacteria</taxon>
        <taxon>Rhodobacterales</taxon>
        <taxon>Roseobacteraceae</taxon>
        <taxon>Sulfitobacter</taxon>
    </lineage>
</organism>
<dbReference type="InterPro" id="IPR020845">
    <property type="entry name" value="AMP-binding_CS"/>
</dbReference>
<dbReference type="Gene3D" id="3.30.300.30">
    <property type="match status" value="1"/>
</dbReference>
<dbReference type="InterPro" id="IPR042099">
    <property type="entry name" value="ANL_N_sf"/>
</dbReference>
<evidence type="ECO:0000313" key="7">
    <source>
        <dbReference type="Proteomes" id="UP000309550"/>
    </source>
</evidence>
<evidence type="ECO:0000256" key="2">
    <source>
        <dbReference type="ARBA" id="ARBA00022598"/>
    </source>
</evidence>
<keyword evidence="2 6" id="KW-0436">Ligase</keyword>
<sequence>MLESVADRRAATLERVPHWTPRCLHMLLDEAAREFGARPYVVTDDATQSYSDIAARSKAVAGGLLACGVKPGDHVAVIMANFAEFVVLKYAISRVGAVCVPINFLNRRDEIGYVLTQSDAAYLVTMDRFRGLDYLTALDELAPGWDVQGGGSDFPQLRQVIVMPTGDGPSASDATLFSALESDHPPFDGISDPDPQSVSDIIYTSGTTGSPKGVLMTHEMLLRAAFGSVYARAFDDGWRVTFSLPMYHVYGYVEGMLTVPFVGGVIVPQLAFDPVATLDAIDRHKADDVLLVPTMTVALLDVLRKAPRALSSLRAVISSGQRSPAWIWEDIDRLLTPQEVTTGYGMTEVTATMAMTRPEDPKSRRTSTNGRMRDVGPAGDPATGRLTEFRITDPDTGKALPDGEVGEIMARGLCVTAGYYNKPDETKAAFDADGWLHTGDLGKFDGDGYMLLVGRLKETYRCGGEQVMPTEIEDLLVTHPSVLQAHVVPVPDDRMGETGAAFVVLRDAPAVTPDALTAFCMDRLARFKVPKYMLPISADDLPTTPSGRARKFLLSKRAIADLGLSEQ</sequence>
<dbReference type="GO" id="GO:0006631">
    <property type="term" value="P:fatty acid metabolic process"/>
    <property type="evidence" value="ECO:0007669"/>
    <property type="project" value="TreeGrafter"/>
</dbReference>
<dbReference type="SUPFAM" id="SSF56801">
    <property type="entry name" value="Acetyl-CoA synthetase-like"/>
    <property type="match status" value="1"/>
</dbReference>
<dbReference type="OrthoDB" id="9803968at2"/>
<dbReference type="InterPro" id="IPR025110">
    <property type="entry name" value="AMP-bd_C"/>
</dbReference>
<dbReference type="RefSeq" id="WP_138662804.1">
    <property type="nucleotide sequence ID" value="NZ_VANS01000003.1"/>
</dbReference>
<accession>A0A5S3PCZ4</accession>
<feature type="domain" description="AMP-dependent synthetase/ligase" evidence="4">
    <location>
        <begin position="28"/>
        <end position="420"/>
    </location>
</feature>
<proteinExistence type="inferred from homology"/>
<dbReference type="InterPro" id="IPR000873">
    <property type="entry name" value="AMP-dep_synth/lig_dom"/>
</dbReference>
<evidence type="ECO:0000259" key="4">
    <source>
        <dbReference type="Pfam" id="PF00501"/>
    </source>
</evidence>
<name>A0A5S3PCZ4_9RHOB</name>
<comment type="caution">
    <text evidence="6">The sequence shown here is derived from an EMBL/GenBank/DDBJ whole genome shotgun (WGS) entry which is preliminary data.</text>
</comment>
<gene>
    <name evidence="6" type="ORF">FDT80_13345</name>
</gene>
<evidence type="ECO:0000256" key="1">
    <source>
        <dbReference type="ARBA" id="ARBA00006432"/>
    </source>
</evidence>
<feature type="region of interest" description="Disordered" evidence="3">
    <location>
        <begin position="356"/>
        <end position="386"/>
    </location>
</feature>
<keyword evidence="7" id="KW-1185">Reference proteome</keyword>
<dbReference type="Pfam" id="PF00501">
    <property type="entry name" value="AMP-binding"/>
    <property type="match status" value="1"/>
</dbReference>
<dbReference type="Proteomes" id="UP000309550">
    <property type="component" value="Unassembled WGS sequence"/>
</dbReference>
<feature type="domain" description="AMP-binding enzyme C-terminal" evidence="5">
    <location>
        <begin position="471"/>
        <end position="547"/>
    </location>
</feature>
<dbReference type="Pfam" id="PF13193">
    <property type="entry name" value="AMP-binding_C"/>
    <property type="match status" value="1"/>
</dbReference>
<dbReference type="PANTHER" id="PTHR43201">
    <property type="entry name" value="ACYL-COA SYNTHETASE"/>
    <property type="match status" value="1"/>
</dbReference>
<dbReference type="GO" id="GO:0031956">
    <property type="term" value="F:medium-chain fatty acid-CoA ligase activity"/>
    <property type="evidence" value="ECO:0007669"/>
    <property type="project" value="TreeGrafter"/>
</dbReference>
<dbReference type="InterPro" id="IPR045851">
    <property type="entry name" value="AMP-bd_C_sf"/>
</dbReference>
<comment type="similarity">
    <text evidence="1">Belongs to the ATP-dependent AMP-binding enzyme family.</text>
</comment>
<dbReference type="PANTHER" id="PTHR43201:SF5">
    <property type="entry name" value="MEDIUM-CHAIN ACYL-COA LIGASE ACSF2, MITOCHONDRIAL"/>
    <property type="match status" value="1"/>
</dbReference>
<dbReference type="PROSITE" id="PS00455">
    <property type="entry name" value="AMP_BINDING"/>
    <property type="match status" value="1"/>
</dbReference>